<dbReference type="GO" id="GO:0051536">
    <property type="term" value="F:iron-sulfur cluster binding"/>
    <property type="evidence" value="ECO:0007669"/>
    <property type="project" value="InterPro"/>
</dbReference>
<sequence length="112" mass="12792">MPKVRLHLEEEVYEQEIKENSNLVVLAGTRQLPHLKYGCGMGKCTKCACKILKGEENLQEPNWKEKKMLGEKVEEGYRLACQLTITDDIELKQEAVPMKKIKQEATKVSSTN</sequence>
<keyword evidence="3" id="KW-1185">Reference proteome</keyword>
<comment type="caution">
    <text evidence="2">The sequence shown here is derived from an EMBL/GenBank/DDBJ whole genome shotgun (WGS) entry which is preliminary data.</text>
</comment>
<evidence type="ECO:0000259" key="1">
    <source>
        <dbReference type="PROSITE" id="PS51085"/>
    </source>
</evidence>
<dbReference type="InterPro" id="IPR001041">
    <property type="entry name" value="2Fe-2S_ferredoxin-type"/>
</dbReference>
<dbReference type="PROSITE" id="PS51085">
    <property type="entry name" value="2FE2S_FER_2"/>
    <property type="match status" value="1"/>
</dbReference>
<accession>A0A366Y3L6</accession>
<dbReference type="OrthoDB" id="9807864at2"/>
<dbReference type="SUPFAM" id="SSF54292">
    <property type="entry name" value="2Fe-2S ferredoxin-like"/>
    <property type="match status" value="1"/>
</dbReference>
<dbReference type="Pfam" id="PF00111">
    <property type="entry name" value="Fer2"/>
    <property type="match status" value="1"/>
</dbReference>
<dbReference type="AlphaFoldDB" id="A0A366Y3L6"/>
<protein>
    <submittedName>
        <fullName evidence="2">Ferredoxin</fullName>
    </submittedName>
</protein>
<proteinExistence type="predicted"/>
<dbReference type="EMBL" id="QOCW01000002">
    <property type="protein sequence ID" value="RBW70974.1"/>
    <property type="molecule type" value="Genomic_DNA"/>
</dbReference>
<gene>
    <name evidence="2" type="ORF">DS031_02980</name>
</gene>
<dbReference type="InterPro" id="IPR012675">
    <property type="entry name" value="Beta-grasp_dom_sf"/>
</dbReference>
<dbReference type="CDD" id="cd00207">
    <property type="entry name" value="fer2"/>
    <property type="match status" value="1"/>
</dbReference>
<dbReference type="InterPro" id="IPR036010">
    <property type="entry name" value="2Fe-2S_ferredoxin-like_sf"/>
</dbReference>
<reference evidence="2 3" key="1">
    <citation type="submission" date="2018-07" db="EMBL/GenBank/DDBJ databases">
        <title>Lottiidibacillus patelloidae gen. nov., sp. nov., isolated from the intestinal tract of a marine limpet and the reclassification of B. taeanensis BH030017T, B. algicola KMM 3737T and B. hwajinpoensis SW-72T as genus Lottiidibacillus.</title>
        <authorList>
            <person name="Liu R."/>
            <person name="Huang Z."/>
        </authorList>
    </citation>
    <scope>NUCLEOTIDE SEQUENCE [LARGE SCALE GENOMIC DNA]</scope>
    <source>
        <strain evidence="2 3">BH030017</strain>
    </source>
</reference>
<organism evidence="2 3">
    <name type="scientific">Bacillus taeanensis</name>
    <dbReference type="NCBI Taxonomy" id="273032"/>
    <lineage>
        <taxon>Bacteria</taxon>
        <taxon>Bacillati</taxon>
        <taxon>Bacillota</taxon>
        <taxon>Bacilli</taxon>
        <taxon>Bacillales</taxon>
        <taxon>Bacillaceae</taxon>
        <taxon>Bacillus</taxon>
    </lineage>
</organism>
<dbReference type="Gene3D" id="3.10.20.30">
    <property type="match status" value="1"/>
</dbReference>
<evidence type="ECO:0000313" key="3">
    <source>
        <dbReference type="Proteomes" id="UP000253314"/>
    </source>
</evidence>
<dbReference type="RefSeq" id="WP_113804452.1">
    <property type="nucleotide sequence ID" value="NZ_QOCW01000002.1"/>
</dbReference>
<evidence type="ECO:0000313" key="2">
    <source>
        <dbReference type="EMBL" id="RBW70974.1"/>
    </source>
</evidence>
<name>A0A366Y3L6_9BACI</name>
<dbReference type="Proteomes" id="UP000253314">
    <property type="component" value="Unassembled WGS sequence"/>
</dbReference>
<feature type="domain" description="2Fe-2S ferredoxin-type" evidence="1">
    <location>
        <begin position="2"/>
        <end position="97"/>
    </location>
</feature>